<feature type="transmembrane region" description="Helical" evidence="1">
    <location>
        <begin position="33"/>
        <end position="53"/>
    </location>
</feature>
<gene>
    <name evidence="2" type="ORF">EZS28_035330</name>
</gene>
<feature type="transmembrane region" description="Helical" evidence="1">
    <location>
        <begin position="65"/>
        <end position="89"/>
    </location>
</feature>
<dbReference type="AlphaFoldDB" id="A0A5J4UG22"/>
<reference evidence="2 3" key="1">
    <citation type="submission" date="2019-03" db="EMBL/GenBank/DDBJ databases">
        <title>Single cell metagenomics reveals metabolic interactions within the superorganism composed of flagellate Streblomastix strix and complex community of Bacteroidetes bacteria on its surface.</title>
        <authorList>
            <person name="Treitli S.C."/>
            <person name="Kolisko M."/>
            <person name="Husnik F."/>
            <person name="Keeling P."/>
            <person name="Hampl V."/>
        </authorList>
    </citation>
    <scope>NUCLEOTIDE SEQUENCE [LARGE SCALE GENOMIC DNA]</scope>
    <source>
        <strain evidence="2">ST1C</strain>
    </source>
</reference>
<comment type="caution">
    <text evidence="2">The sequence shown here is derived from an EMBL/GenBank/DDBJ whole genome shotgun (WGS) entry which is preliminary data.</text>
</comment>
<name>A0A5J4UG22_9EUKA</name>
<protein>
    <submittedName>
        <fullName evidence="2">Uncharacterized protein</fullName>
    </submittedName>
</protein>
<dbReference type="Proteomes" id="UP000324800">
    <property type="component" value="Unassembled WGS sequence"/>
</dbReference>
<evidence type="ECO:0000256" key="1">
    <source>
        <dbReference type="SAM" id="Phobius"/>
    </source>
</evidence>
<proteinExistence type="predicted"/>
<organism evidence="2 3">
    <name type="scientific">Streblomastix strix</name>
    <dbReference type="NCBI Taxonomy" id="222440"/>
    <lineage>
        <taxon>Eukaryota</taxon>
        <taxon>Metamonada</taxon>
        <taxon>Preaxostyla</taxon>
        <taxon>Oxymonadida</taxon>
        <taxon>Streblomastigidae</taxon>
        <taxon>Streblomastix</taxon>
    </lineage>
</organism>
<keyword evidence="1" id="KW-0812">Transmembrane</keyword>
<evidence type="ECO:0000313" key="2">
    <source>
        <dbReference type="EMBL" id="KAA6369143.1"/>
    </source>
</evidence>
<keyword evidence="1" id="KW-0472">Membrane</keyword>
<dbReference type="EMBL" id="SNRW01016649">
    <property type="protein sequence ID" value="KAA6369143.1"/>
    <property type="molecule type" value="Genomic_DNA"/>
</dbReference>
<accession>A0A5J4UG22</accession>
<evidence type="ECO:0000313" key="3">
    <source>
        <dbReference type="Proteomes" id="UP000324800"/>
    </source>
</evidence>
<keyword evidence="1" id="KW-1133">Transmembrane helix</keyword>
<sequence length="90" mass="9410">MLDKLAIQNVILVLKFTSKQGERQVVIASRLKVIVTNVLPVKVFRLAIIAQLFGVSPPTASPTTALAIDAAIGSVANIAISTTIVMGLLG</sequence>